<dbReference type="InterPro" id="IPR004276">
    <property type="entry name" value="GlycoTrans_28_N"/>
</dbReference>
<dbReference type="CDD" id="cd03784">
    <property type="entry name" value="GT1_Gtf-like"/>
    <property type="match status" value="1"/>
</dbReference>
<dbReference type="SUPFAM" id="SSF53756">
    <property type="entry name" value="UDP-Glycosyltransferase/glycogen phosphorylase"/>
    <property type="match status" value="1"/>
</dbReference>
<feature type="domain" description="Erythromycin biosynthesis protein CIII-like C-terminal" evidence="2">
    <location>
        <begin position="298"/>
        <end position="408"/>
    </location>
</feature>
<comment type="caution">
    <text evidence="3">The sequence shown here is derived from an EMBL/GenBank/DDBJ whole genome shotgun (WGS) entry which is preliminary data.</text>
</comment>
<dbReference type="EMBL" id="BAAATD010000007">
    <property type="protein sequence ID" value="GAA2612119.1"/>
    <property type="molecule type" value="Genomic_DNA"/>
</dbReference>
<protein>
    <submittedName>
        <fullName evidence="3">Glycosyltransferase</fullName>
    </submittedName>
</protein>
<dbReference type="InterPro" id="IPR010610">
    <property type="entry name" value="EryCIII-like_C"/>
</dbReference>
<dbReference type="InterPro" id="IPR002213">
    <property type="entry name" value="UDP_glucos_trans"/>
</dbReference>
<gene>
    <name evidence="3" type="ORF">GCM10010411_53500</name>
</gene>
<proteinExistence type="predicted"/>
<dbReference type="PANTHER" id="PTHR48050:SF13">
    <property type="entry name" value="STEROL 3-BETA-GLUCOSYLTRANSFERASE UGT80A2"/>
    <property type="match status" value="1"/>
</dbReference>
<evidence type="ECO:0000313" key="3">
    <source>
        <dbReference type="EMBL" id="GAA2612119.1"/>
    </source>
</evidence>
<name>A0ABP6CBH1_9ACTN</name>
<dbReference type="Pfam" id="PF06722">
    <property type="entry name" value="EryCIII-like_C"/>
    <property type="match status" value="1"/>
</dbReference>
<accession>A0ABP6CBH1</accession>
<dbReference type="RefSeq" id="WP_344545183.1">
    <property type="nucleotide sequence ID" value="NZ_BAAATD010000007.1"/>
</dbReference>
<evidence type="ECO:0000259" key="1">
    <source>
        <dbReference type="Pfam" id="PF03033"/>
    </source>
</evidence>
<dbReference type="InterPro" id="IPR050426">
    <property type="entry name" value="Glycosyltransferase_28"/>
</dbReference>
<evidence type="ECO:0000259" key="2">
    <source>
        <dbReference type="Pfam" id="PF06722"/>
    </source>
</evidence>
<sequence length="418" mass="45327">MRVAIMMAGTTGDVMPLVGLGKRLSERGHHVTLVAPPHFTHLGNQASLPFQVIPFDPHDYMNIWCRGRPLSATGLLTGMPRVAAWNRRHSLQITKSLLAVADQADVLLLHYLVAPIGHAIADSLGIPSMELHLQPGHRTGEFSTPWVGARSMGNMANRLSWRIQDTYYSNLMWGRATRWLHARSSVEHGFGSQECRQRSDRPCFHGYSPLVGPRPADWGPGQQVTGYWWPYVPSGTDLPDALRRFLDAGPPPVFVGFGSMPLADSAKLGSLAAGALRRAGLRGVIQRGWAGLSCHGNDVITIADTPHELLFPHMAAVVHHAGAGTTAAALRAGVPSVSIPVAFDQYFWARRLDRLGVAARPIPARRLTENALASALRTVMAPAYSARATVLAAQIRAEDGTAPVATALDHLSVRSIRR</sequence>
<organism evidence="3 4">
    <name type="scientific">Actinomadura fulvescens</name>
    <dbReference type="NCBI Taxonomy" id="46160"/>
    <lineage>
        <taxon>Bacteria</taxon>
        <taxon>Bacillati</taxon>
        <taxon>Actinomycetota</taxon>
        <taxon>Actinomycetes</taxon>
        <taxon>Streptosporangiales</taxon>
        <taxon>Thermomonosporaceae</taxon>
        <taxon>Actinomadura</taxon>
    </lineage>
</organism>
<dbReference type="Gene3D" id="3.40.50.2000">
    <property type="entry name" value="Glycogen Phosphorylase B"/>
    <property type="match status" value="2"/>
</dbReference>
<reference evidence="4" key="1">
    <citation type="journal article" date="2019" name="Int. J. Syst. Evol. Microbiol.">
        <title>The Global Catalogue of Microorganisms (GCM) 10K type strain sequencing project: providing services to taxonomists for standard genome sequencing and annotation.</title>
        <authorList>
            <consortium name="The Broad Institute Genomics Platform"/>
            <consortium name="The Broad Institute Genome Sequencing Center for Infectious Disease"/>
            <person name="Wu L."/>
            <person name="Ma J."/>
        </authorList>
    </citation>
    <scope>NUCLEOTIDE SEQUENCE [LARGE SCALE GENOMIC DNA]</scope>
    <source>
        <strain evidence="4">JCM 6833</strain>
    </source>
</reference>
<evidence type="ECO:0000313" key="4">
    <source>
        <dbReference type="Proteomes" id="UP001501509"/>
    </source>
</evidence>
<dbReference type="Pfam" id="PF03033">
    <property type="entry name" value="Glyco_transf_28"/>
    <property type="match status" value="1"/>
</dbReference>
<dbReference type="PANTHER" id="PTHR48050">
    <property type="entry name" value="STEROL 3-BETA-GLUCOSYLTRANSFERASE"/>
    <property type="match status" value="1"/>
</dbReference>
<dbReference type="Proteomes" id="UP001501509">
    <property type="component" value="Unassembled WGS sequence"/>
</dbReference>
<keyword evidence="4" id="KW-1185">Reference proteome</keyword>
<feature type="domain" description="Glycosyltransferase family 28 N-terminal" evidence="1">
    <location>
        <begin position="3"/>
        <end position="69"/>
    </location>
</feature>